<dbReference type="EMBL" id="BARU01013514">
    <property type="protein sequence ID" value="GAH37724.1"/>
    <property type="molecule type" value="Genomic_DNA"/>
</dbReference>
<protein>
    <submittedName>
        <fullName evidence="1">Uncharacterized protein</fullName>
    </submittedName>
</protein>
<organism evidence="1">
    <name type="scientific">marine sediment metagenome</name>
    <dbReference type="NCBI Taxonomy" id="412755"/>
    <lineage>
        <taxon>unclassified sequences</taxon>
        <taxon>metagenomes</taxon>
        <taxon>ecological metagenomes</taxon>
    </lineage>
</organism>
<evidence type="ECO:0000313" key="1">
    <source>
        <dbReference type="EMBL" id="GAH37724.1"/>
    </source>
</evidence>
<feature type="non-terminal residue" evidence="1">
    <location>
        <position position="1"/>
    </location>
</feature>
<proteinExistence type="predicted"/>
<sequence>KAQANYDGTKDTTYGSFPGFAWTDMWGKVMSAQRSTDKEGGSIGSFGGL</sequence>
<reference evidence="1" key="1">
    <citation type="journal article" date="2014" name="Front. Microbiol.">
        <title>High frequency of phylogenetically diverse reductive dehalogenase-homologous genes in deep subseafloor sedimentary metagenomes.</title>
        <authorList>
            <person name="Kawai M."/>
            <person name="Futagami T."/>
            <person name="Toyoda A."/>
            <person name="Takaki Y."/>
            <person name="Nishi S."/>
            <person name="Hori S."/>
            <person name="Arai W."/>
            <person name="Tsubouchi T."/>
            <person name="Morono Y."/>
            <person name="Uchiyama I."/>
            <person name="Ito T."/>
            <person name="Fujiyama A."/>
            <person name="Inagaki F."/>
            <person name="Takami H."/>
        </authorList>
    </citation>
    <scope>NUCLEOTIDE SEQUENCE</scope>
    <source>
        <strain evidence="1">Expedition CK06-06</strain>
    </source>
</reference>
<accession>X1G830</accession>
<name>X1G830_9ZZZZ</name>
<gene>
    <name evidence="1" type="ORF">S03H2_24362</name>
</gene>
<dbReference type="AlphaFoldDB" id="X1G830"/>
<comment type="caution">
    <text evidence="1">The sequence shown here is derived from an EMBL/GenBank/DDBJ whole genome shotgun (WGS) entry which is preliminary data.</text>
</comment>